<dbReference type="SUPFAM" id="SSF53448">
    <property type="entry name" value="Nucleotide-diphospho-sugar transferases"/>
    <property type="match status" value="1"/>
</dbReference>
<dbReference type="OrthoDB" id="2014201at2759"/>
<sequence length="95" mass="11354">MDCADQSLLSQCFAGRWVDLPYIYNALKTLRWEGVHDVIWKDDQVKNVHLLLSLKPWEEEEEGHRGISDETHKWWWEHNDRRTAEEKIMGVDDGF</sequence>
<comment type="caution">
    <text evidence="1">The sequence shown here is derived from an EMBL/GenBank/DDBJ whole genome shotgun (WGS) entry which is preliminary data.</text>
</comment>
<dbReference type="Proteomes" id="UP000186922">
    <property type="component" value="Unassembled WGS sequence"/>
</dbReference>
<accession>A0A1D1VK55</accession>
<dbReference type="EMBL" id="BDGG01000007">
    <property type="protein sequence ID" value="GAV02012.1"/>
    <property type="molecule type" value="Genomic_DNA"/>
</dbReference>
<organism evidence="1 2">
    <name type="scientific">Ramazzottius varieornatus</name>
    <name type="common">Water bear</name>
    <name type="synonym">Tardigrade</name>
    <dbReference type="NCBI Taxonomy" id="947166"/>
    <lineage>
        <taxon>Eukaryota</taxon>
        <taxon>Metazoa</taxon>
        <taxon>Ecdysozoa</taxon>
        <taxon>Tardigrada</taxon>
        <taxon>Eutardigrada</taxon>
        <taxon>Parachela</taxon>
        <taxon>Hypsibioidea</taxon>
        <taxon>Ramazzottiidae</taxon>
        <taxon>Ramazzottius</taxon>
    </lineage>
</organism>
<dbReference type="AlphaFoldDB" id="A0A1D1VK55"/>
<dbReference type="Gene3D" id="3.90.550.10">
    <property type="entry name" value="Spore Coat Polysaccharide Biosynthesis Protein SpsA, Chain A"/>
    <property type="match status" value="1"/>
</dbReference>
<evidence type="ECO:0000313" key="1">
    <source>
        <dbReference type="EMBL" id="GAV02012.1"/>
    </source>
</evidence>
<dbReference type="STRING" id="947166.A0A1D1VK55"/>
<protein>
    <submittedName>
        <fullName evidence="1">Uncharacterized protein</fullName>
    </submittedName>
</protein>
<evidence type="ECO:0000313" key="2">
    <source>
        <dbReference type="Proteomes" id="UP000186922"/>
    </source>
</evidence>
<name>A0A1D1VK55_RAMVA</name>
<proteinExistence type="predicted"/>
<gene>
    <name evidence="1" type="primary">RvY_12629-1</name>
    <name evidence="1" type="synonym">RvY_12629.1</name>
    <name evidence="1" type="ORF">RvY_12629</name>
</gene>
<reference evidence="1 2" key="1">
    <citation type="journal article" date="2016" name="Nat. Commun.">
        <title>Extremotolerant tardigrade genome and improved radiotolerance of human cultured cells by tardigrade-unique protein.</title>
        <authorList>
            <person name="Hashimoto T."/>
            <person name="Horikawa D.D."/>
            <person name="Saito Y."/>
            <person name="Kuwahara H."/>
            <person name="Kozuka-Hata H."/>
            <person name="Shin-I T."/>
            <person name="Minakuchi Y."/>
            <person name="Ohishi K."/>
            <person name="Motoyama A."/>
            <person name="Aizu T."/>
            <person name="Enomoto A."/>
            <person name="Kondo K."/>
            <person name="Tanaka S."/>
            <person name="Hara Y."/>
            <person name="Koshikawa S."/>
            <person name="Sagara H."/>
            <person name="Miura T."/>
            <person name="Yokobori S."/>
            <person name="Miyagawa K."/>
            <person name="Suzuki Y."/>
            <person name="Kubo T."/>
            <person name="Oyama M."/>
            <person name="Kohara Y."/>
            <person name="Fujiyama A."/>
            <person name="Arakawa K."/>
            <person name="Katayama T."/>
            <person name="Toyoda A."/>
            <person name="Kunieda T."/>
        </authorList>
    </citation>
    <scope>NUCLEOTIDE SEQUENCE [LARGE SCALE GENOMIC DNA]</scope>
    <source>
        <strain evidence="1 2">YOKOZUNA-1</strain>
    </source>
</reference>
<keyword evidence="2" id="KW-1185">Reference proteome</keyword>
<dbReference type="InterPro" id="IPR029044">
    <property type="entry name" value="Nucleotide-diphossugar_trans"/>
</dbReference>